<reference evidence="1 3" key="1">
    <citation type="journal article" date="2024" name="G3 (Bethesda)">
        <title>Genome assembly of Hibiscus sabdariffa L. provides insights into metabolisms of medicinal natural products.</title>
        <authorList>
            <person name="Kim T."/>
        </authorList>
    </citation>
    <scope>NUCLEOTIDE SEQUENCE [LARGE SCALE GENOMIC DNA]</scope>
    <source>
        <strain evidence="1">TK-2024</strain>
        <tissue evidence="1">Old leaves</tissue>
    </source>
</reference>
<organism evidence="1 3">
    <name type="scientific">Hibiscus sabdariffa</name>
    <name type="common">roselle</name>
    <dbReference type="NCBI Taxonomy" id="183260"/>
    <lineage>
        <taxon>Eukaryota</taxon>
        <taxon>Viridiplantae</taxon>
        <taxon>Streptophyta</taxon>
        <taxon>Embryophyta</taxon>
        <taxon>Tracheophyta</taxon>
        <taxon>Spermatophyta</taxon>
        <taxon>Magnoliopsida</taxon>
        <taxon>eudicotyledons</taxon>
        <taxon>Gunneridae</taxon>
        <taxon>Pentapetalae</taxon>
        <taxon>rosids</taxon>
        <taxon>malvids</taxon>
        <taxon>Malvales</taxon>
        <taxon>Malvaceae</taxon>
        <taxon>Malvoideae</taxon>
        <taxon>Hibiscus</taxon>
    </lineage>
</organism>
<dbReference type="EMBL" id="JBBPBM010002856">
    <property type="protein sequence ID" value="KAK8474302.1"/>
    <property type="molecule type" value="Genomic_DNA"/>
</dbReference>
<dbReference type="Proteomes" id="UP001472677">
    <property type="component" value="Unassembled WGS sequence"/>
</dbReference>
<proteinExistence type="predicted"/>
<evidence type="ECO:0000313" key="1">
    <source>
        <dbReference type="EMBL" id="KAK8474302.1"/>
    </source>
</evidence>
<accession>A0ABR1Z613</accession>
<gene>
    <name evidence="1" type="ORF">V6N12_067188</name>
    <name evidence="2" type="ORF">V6N12_075895</name>
</gene>
<keyword evidence="3" id="KW-1185">Reference proteome</keyword>
<sequence length="290" mass="32557">MLSAMPRSMECYFLFLWALEWKNWFSINPGILSPTTRKESLACFVFGLKHVPSLSFRIYEYSEGIQPLLLHRGCLIVSPHPGEPSCLAINTQKPVVDRLLSGQPAKSASENAKNFVNSLGLKVRPREPSLQMLSDALELGKEALIELDPGFDSRPGLPIFFSWSNGISSALVAREKASDKENRYAPATFRGPVRPVSTEGRKSFLDVRVYRVSVSELKGVDHTFGELLDLFRLFWLTPFQSIRQDLKGKVLIPGMTRKMKRGQALQSSAMGSSFPYGRAVWLACDEEELR</sequence>
<name>A0ABR1Z613_9ROSI</name>
<evidence type="ECO:0000313" key="2">
    <source>
        <dbReference type="EMBL" id="KAK8499042.1"/>
    </source>
</evidence>
<dbReference type="EMBL" id="JBBPBM010000239">
    <property type="protein sequence ID" value="KAK8499042.1"/>
    <property type="molecule type" value="Genomic_DNA"/>
</dbReference>
<protein>
    <submittedName>
        <fullName evidence="1">Uncharacterized protein</fullName>
    </submittedName>
</protein>
<evidence type="ECO:0000313" key="3">
    <source>
        <dbReference type="Proteomes" id="UP001472677"/>
    </source>
</evidence>
<comment type="caution">
    <text evidence="1">The sequence shown here is derived from an EMBL/GenBank/DDBJ whole genome shotgun (WGS) entry which is preliminary data.</text>
</comment>